<dbReference type="Gene3D" id="2.60.120.200">
    <property type="match status" value="1"/>
</dbReference>
<evidence type="ECO:0000256" key="3">
    <source>
        <dbReference type="ARBA" id="ARBA00055823"/>
    </source>
</evidence>
<feature type="domain" description="Galectin" evidence="5">
    <location>
        <begin position="77"/>
        <end position="207"/>
    </location>
</feature>
<dbReference type="SMART" id="SM00276">
    <property type="entry name" value="GLECT"/>
    <property type="match status" value="1"/>
</dbReference>
<dbReference type="InterPro" id="IPR044156">
    <property type="entry name" value="Galectin-like"/>
</dbReference>
<dbReference type="AlphaFoldDB" id="A0A4X1T386"/>
<evidence type="ECO:0000313" key="6">
    <source>
        <dbReference type="Ensembl" id="ENSSSCP00070009270.1"/>
    </source>
</evidence>
<keyword evidence="2" id="KW-0677">Repeat</keyword>
<dbReference type="SMART" id="SM00908">
    <property type="entry name" value="Gal-bind_lectin"/>
    <property type="match status" value="1"/>
</dbReference>
<evidence type="ECO:0000256" key="4">
    <source>
        <dbReference type="RuleBase" id="RU102079"/>
    </source>
</evidence>
<dbReference type="InterPro" id="IPR013320">
    <property type="entry name" value="ConA-like_dom_sf"/>
</dbReference>
<dbReference type="FunFam" id="2.60.120.200:FF:000124">
    <property type="entry name" value="Galectin-4"/>
    <property type="match status" value="1"/>
</dbReference>
<keyword evidence="1 4" id="KW-0430">Lectin</keyword>
<dbReference type="PANTHER" id="PTHR11346:SF107">
    <property type="entry name" value="GALECTIN-7"/>
    <property type="match status" value="1"/>
</dbReference>
<reference evidence="6" key="2">
    <citation type="submission" date="2025-08" db="UniProtKB">
        <authorList>
            <consortium name="Ensembl"/>
        </authorList>
    </citation>
    <scope>IDENTIFICATION</scope>
</reference>
<dbReference type="SUPFAM" id="SSF49899">
    <property type="entry name" value="Concanavalin A-like lectins/glucanases"/>
    <property type="match status" value="1"/>
</dbReference>
<dbReference type="Proteomes" id="UP000314985">
    <property type="component" value="Chromosome 6"/>
</dbReference>
<dbReference type="InterPro" id="IPR001079">
    <property type="entry name" value="Galectin_CRD"/>
</dbReference>
<dbReference type="Ensembl" id="ENSSSCT00070011237.1">
    <property type="protein sequence ID" value="ENSSSCP00070009270.1"/>
    <property type="gene ID" value="ENSSSCG00070005902.1"/>
</dbReference>
<evidence type="ECO:0000259" key="5">
    <source>
        <dbReference type="PROSITE" id="PS51304"/>
    </source>
</evidence>
<dbReference type="PROSITE" id="PS51304">
    <property type="entry name" value="GALECTIN"/>
    <property type="match status" value="1"/>
</dbReference>
<dbReference type="PANTHER" id="PTHR11346">
    <property type="entry name" value="GALECTIN"/>
    <property type="match status" value="1"/>
</dbReference>
<organism evidence="6 7">
    <name type="scientific">Sus scrofa</name>
    <name type="common">Pig</name>
    <dbReference type="NCBI Taxonomy" id="9823"/>
    <lineage>
        <taxon>Eukaryota</taxon>
        <taxon>Metazoa</taxon>
        <taxon>Chordata</taxon>
        <taxon>Craniata</taxon>
        <taxon>Vertebrata</taxon>
        <taxon>Euteleostomi</taxon>
        <taxon>Mammalia</taxon>
        <taxon>Eutheria</taxon>
        <taxon>Laurasiatheria</taxon>
        <taxon>Artiodactyla</taxon>
        <taxon>Suina</taxon>
        <taxon>Suidae</taxon>
        <taxon>Sus</taxon>
    </lineage>
</organism>
<protein>
    <recommendedName>
        <fullName evidence="4">Galectin</fullName>
    </recommendedName>
</protein>
<proteinExistence type="predicted"/>
<sequence length="207" mass="23245">MDTSRVCNPLSPCGDPSLFYRCRCRHGAGILQKHKLEFQRRHSLSPWPQLRTWETGTQGARPQPGLSGCTFSMSMPHKTLLADGIRVGTVMRIRGVVPDQAGRFYVNLLCGEEPGSEAALHFNPRLDESSVVFNSLEHGAWGREERGPGIPFQRGQPFDVLLITTDEGFKVVVGDLEYHHFRHRMPPTRVRAVEVGGDLQLELVKIF</sequence>
<dbReference type="GO" id="GO:0030246">
    <property type="term" value="F:carbohydrate binding"/>
    <property type="evidence" value="ECO:0007669"/>
    <property type="project" value="UniProtKB-UniRule"/>
</dbReference>
<evidence type="ECO:0000256" key="2">
    <source>
        <dbReference type="ARBA" id="ARBA00022737"/>
    </source>
</evidence>
<comment type="function">
    <text evidence="3">Galectin that binds lactose and a related range of sugars. May be involved in the assembly of adherens junctions.</text>
</comment>
<evidence type="ECO:0000256" key="1">
    <source>
        <dbReference type="ARBA" id="ARBA00022734"/>
    </source>
</evidence>
<dbReference type="Pfam" id="PF00337">
    <property type="entry name" value="Gal-bind_lectin"/>
    <property type="match status" value="1"/>
</dbReference>
<evidence type="ECO:0000313" key="7">
    <source>
        <dbReference type="Proteomes" id="UP000314985"/>
    </source>
</evidence>
<name>A0A4X1T386_PIG</name>
<dbReference type="CDD" id="cd00070">
    <property type="entry name" value="GLECT"/>
    <property type="match status" value="1"/>
</dbReference>
<accession>A0A4X1T386</accession>
<gene>
    <name evidence="6" type="primary">LGALS7</name>
</gene>
<reference evidence="6 7" key="1">
    <citation type="submission" date="2017-08" db="EMBL/GenBank/DDBJ databases">
        <title>USMARCv1.0.</title>
        <authorList>
            <person name="Hannum G.I."/>
            <person name="Koren S."/>
            <person name="Schroeder S.G."/>
            <person name="Chin S.C."/>
            <person name="Nonneman D.J."/>
            <person name="Becker S.A."/>
            <person name="Rosen B.D."/>
            <person name="Bickhart D.M."/>
            <person name="Putnam N.H."/>
            <person name="Green R.E."/>
            <person name="Tuggle C.K."/>
            <person name="Liu H."/>
            <person name="Rohrer G.A."/>
            <person name="Warr A."/>
            <person name="Hall R."/>
            <person name="Kim K."/>
            <person name="Hume D.A."/>
            <person name="Talbot R."/>
            <person name="Chow W."/>
            <person name="Howe K."/>
            <person name="Schwartz A.S."/>
            <person name="Watson M."/>
            <person name="Archibald A.L."/>
            <person name="Phillippy A.M."/>
            <person name="Smith T.P.L."/>
        </authorList>
    </citation>
    <scope>NUCLEOTIDE SEQUENCE [LARGE SCALE GENOMIC DNA]</scope>
</reference>